<dbReference type="OrthoDB" id="9784014at2"/>
<dbReference type="InterPro" id="IPR050250">
    <property type="entry name" value="Macrolide_Exporter_MacB"/>
</dbReference>
<evidence type="ECO:0000256" key="5">
    <source>
        <dbReference type="ARBA" id="ARBA00023136"/>
    </source>
</evidence>
<dbReference type="AlphaFoldDB" id="A0A5C5Z3D9"/>
<dbReference type="EMBL" id="SJPJ01000001">
    <property type="protein sequence ID" value="TWT81371.1"/>
    <property type="molecule type" value="Genomic_DNA"/>
</dbReference>
<keyword evidence="2" id="KW-1003">Cell membrane</keyword>
<gene>
    <name evidence="10" type="ORF">CA13_28230</name>
</gene>
<evidence type="ECO:0000256" key="2">
    <source>
        <dbReference type="ARBA" id="ARBA00022475"/>
    </source>
</evidence>
<proteinExistence type="inferred from homology"/>
<dbReference type="Pfam" id="PF02687">
    <property type="entry name" value="FtsX"/>
    <property type="match status" value="1"/>
</dbReference>
<evidence type="ECO:0000259" key="8">
    <source>
        <dbReference type="Pfam" id="PF02687"/>
    </source>
</evidence>
<comment type="subcellular location">
    <subcellularLocation>
        <location evidence="1">Cell membrane</location>
        <topology evidence="1">Multi-pass membrane protein</topology>
    </subcellularLocation>
</comment>
<dbReference type="PANTHER" id="PTHR30572">
    <property type="entry name" value="MEMBRANE COMPONENT OF TRANSPORTER-RELATED"/>
    <property type="match status" value="1"/>
</dbReference>
<feature type="transmembrane region" description="Helical" evidence="7">
    <location>
        <begin position="352"/>
        <end position="377"/>
    </location>
</feature>
<evidence type="ECO:0000256" key="7">
    <source>
        <dbReference type="SAM" id="Phobius"/>
    </source>
</evidence>
<keyword evidence="5 7" id="KW-0472">Membrane</keyword>
<evidence type="ECO:0000259" key="9">
    <source>
        <dbReference type="Pfam" id="PF12704"/>
    </source>
</evidence>
<dbReference type="Proteomes" id="UP000315010">
    <property type="component" value="Unassembled WGS sequence"/>
</dbReference>
<organism evidence="10 11">
    <name type="scientific">Novipirellula herctigrandis</name>
    <dbReference type="NCBI Taxonomy" id="2527986"/>
    <lineage>
        <taxon>Bacteria</taxon>
        <taxon>Pseudomonadati</taxon>
        <taxon>Planctomycetota</taxon>
        <taxon>Planctomycetia</taxon>
        <taxon>Pirellulales</taxon>
        <taxon>Pirellulaceae</taxon>
        <taxon>Novipirellula</taxon>
    </lineage>
</organism>
<dbReference type="InterPro" id="IPR025857">
    <property type="entry name" value="MacB_PCD"/>
</dbReference>
<dbReference type="GO" id="GO:0022857">
    <property type="term" value="F:transmembrane transporter activity"/>
    <property type="evidence" value="ECO:0007669"/>
    <property type="project" value="TreeGrafter"/>
</dbReference>
<evidence type="ECO:0000256" key="3">
    <source>
        <dbReference type="ARBA" id="ARBA00022692"/>
    </source>
</evidence>
<keyword evidence="4 7" id="KW-1133">Transmembrane helix</keyword>
<evidence type="ECO:0000256" key="1">
    <source>
        <dbReference type="ARBA" id="ARBA00004651"/>
    </source>
</evidence>
<sequence>MNDTLYLAWRYLVYHRIKSAILVLAIALIVLIPAVLQVLVRQGQQQLTSRAVTTPLLLGAKGSPLELTLNSLYYGSGVPEMIKYGDCSDVAYTENVDAIPLHVRFRSQSAPIVGTSLEYFDFRGLSVQEGALLKRLGDCVVGANVARQRGLSAGDSVISSPESALGIADEYPLKMRITGVLASSATPDDDAIFVDLKTAWVIEGLGHGHFDLSDERAAENVLSRDGNKITANASVRQYQEVTDENIRSFHFHGRRSTFPITAVLALPEDRRSMSMLLGDYQDNDTVQLVRPVEVVEELLQTVFAIQNLVLTALVLTGAVTLLLVVVVFVLSLKQRAREIETMAKIGGSRGRILGVLATEVGFVIVLGVGIASGLTWLTTIFAPQIVQQYLMG</sequence>
<dbReference type="GO" id="GO:0005886">
    <property type="term" value="C:plasma membrane"/>
    <property type="evidence" value="ECO:0007669"/>
    <property type="project" value="UniProtKB-SubCell"/>
</dbReference>
<feature type="domain" description="ABC3 transporter permease C-terminal" evidence="8">
    <location>
        <begin position="312"/>
        <end position="382"/>
    </location>
</feature>
<accession>A0A5C5Z3D9</accession>
<dbReference type="PANTHER" id="PTHR30572:SF4">
    <property type="entry name" value="ABC TRANSPORTER PERMEASE YTRF"/>
    <property type="match status" value="1"/>
</dbReference>
<keyword evidence="3 7" id="KW-0812">Transmembrane</keyword>
<evidence type="ECO:0000256" key="4">
    <source>
        <dbReference type="ARBA" id="ARBA00022989"/>
    </source>
</evidence>
<feature type="transmembrane region" description="Helical" evidence="7">
    <location>
        <begin position="308"/>
        <end position="332"/>
    </location>
</feature>
<keyword evidence="11" id="KW-1185">Reference proteome</keyword>
<comment type="caution">
    <text evidence="10">The sequence shown here is derived from an EMBL/GenBank/DDBJ whole genome shotgun (WGS) entry which is preliminary data.</text>
</comment>
<feature type="domain" description="MacB-like periplasmic core" evidence="9">
    <location>
        <begin position="22"/>
        <end position="201"/>
    </location>
</feature>
<comment type="similarity">
    <text evidence="6">Belongs to the ABC-4 integral membrane protein family.</text>
</comment>
<dbReference type="Pfam" id="PF12704">
    <property type="entry name" value="MacB_PCD"/>
    <property type="match status" value="1"/>
</dbReference>
<protein>
    <submittedName>
        <fullName evidence="10">FtsX-like permease family protein</fullName>
    </submittedName>
</protein>
<name>A0A5C5Z3D9_9BACT</name>
<evidence type="ECO:0000313" key="10">
    <source>
        <dbReference type="EMBL" id="TWT81371.1"/>
    </source>
</evidence>
<dbReference type="RefSeq" id="WP_146397275.1">
    <property type="nucleotide sequence ID" value="NZ_SJPJ01000001.1"/>
</dbReference>
<feature type="transmembrane region" description="Helical" evidence="7">
    <location>
        <begin position="20"/>
        <end position="40"/>
    </location>
</feature>
<dbReference type="InterPro" id="IPR003838">
    <property type="entry name" value="ABC3_permease_C"/>
</dbReference>
<evidence type="ECO:0000256" key="6">
    <source>
        <dbReference type="ARBA" id="ARBA00038076"/>
    </source>
</evidence>
<evidence type="ECO:0000313" key="11">
    <source>
        <dbReference type="Proteomes" id="UP000315010"/>
    </source>
</evidence>
<reference evidence="10 11" key="1">
    <citation type="submission" date="2019-02" db="EMBL/GenBank/DDBJ databases">
        <title>Deep-cultivation of Planctomycetes and their phenomic and genomic characterization uncovers novel biology.</title>
        <authorList>
            <person name="Wiegand S."/>
            <person name="Jogler M."/>
            <person name="Boedeker C."/>
            <person name="Pinto D."/>
            <person name="Vollmers J."/>
            <person name="Rivas-Marin E."/>
            <person name="Kohn T."/>
            <person name="Peeters S.H."/>
            <person name="Heuer A."/>
            <person name="Rast P."/>
            <person name="Oberbeckmann S."/>
            <person name="Bunk B."/>
            <person name="Jeske O."/>
            <person name="Meyerdierks A."/>
            <person name="Storesund J.E."/>
            <person name="Kallscheuer N."/>
            <person name="Luecker S."/>
            <person name="Lage O.M."/>
            <person name="Pohl T."/>
            <person name="Merkel B.J."/>
            <person name="Hornburger P."/>
            <person name="Mueller R.-W."/>
            <person name="Bruemmer F."/>
            <person name="Labrenz M."/>
            <person name="Spormann A.M."/>
            <person name="Op Den Camp H."/>
            <person name="Overmann J."/>
            <person name="Amann R."/>
            <person name="Jetten M.S.M."/>
            <person name="Mascher T."/>
            <person name="Medema M.H."/>
            <person name="Devos D.P."/>
            <person name="Kaster A.-K."/>
            <person name="Ovreas L."/>
            <person name="Rohde M."/>
            <person name="Galperin M.Y."/>
            <person name="Jogler C."/>
        </authorList>
    </citation>
    <scope>NUCLEOTIDE SEQUENCE [LARGE SCALE GENOMIC DNA]</scope>
    <source>
        <strain evidence="10 11">CA13</strain>
    </source>
</reference>